<dbReference type="PANTHER" id="PTHR47723:SF19">
    <property type="entry name" value="POLYNUCLEOTIDYL TRANSFERASE, RIBONUCLEASE H-LIKE SUPERFAMILY PROTEIN"/>
    <property type="match status" value="1"/>
</dbReference>
<sequence length="144" mass="16216">MIPKLNVNGCYWDNPGRAGESGILRDPSGHFIFAFANVVDVAKSLQADLKAAIERVRLCVQQGFADVHVELDSWLVVRMFHDEVGIPLWLMRDFEELLALRHHVCIMTHCFREANKSAVCLARVGITSGINRVFESLDQLPLEV</sequence>
<dbReference type="Gene3D" id="3.30.420.10">
    <property type="entry name" value="Ribonuclease H-like superfamily/Ribonuclease H"/>
    <property type="match status" value="1"/>
</dbReference>
<reference evidence="3" key="2">
    <citation type="submission" date="2025-08" db="UniProtKB">
        <authorList>
            <consortium name="RefSeq"/>
        </authorList>
    </citation>
    <scope>IDENTIFICATION</scope>
    <source>
        <tissue evidence="3">Leaves</tissue>
    </source>
</reference>
<dbReference type="InterPro" id="IPR053151">
    <property type="entry name" value="RNase_H-like"/>
</dbReference>
<evidence type="ECO:0000259" key="1">
    <source>
        <dbReference type="Pfam" id="PF13456"/>
    </source>
</evidence>
<dbReference type="InterPro" id="IPR012337">
    <property type="entry name" value="RNaseH-like_sf"/>
</dbReference>
<dbReference type="InterPro" id="IPR036397">
    <property type="entry name" value="RNaseH_sf"/>
</dbReference>
<dbReference type="AlphaFoldDB" id="A0A6P6UDG1"/>
<dbReference type="GeneID" id="113709862"/>
<evidence type="ECO:0000313" key="3">
    <source>
        <dbReference type="RefSeq" id="XP_027088513.2"/>
    </source>
</evidence>
<reference evidence="2" key="1">
    <citation type="journal article" date="2025" name="Foods">
        <title>Unveiling the Microbial Signatures of Arabica Coffee Cherries: Insights into Ripeness Specific Diversity, Functional Traits, and Implications for Quality and Safety.</title>
        <authorList>
            <consortium name="RefSeq"/>
            <person name="Tenea G.N."/>
            <person name="Cifuentes V."/>
            <person name="Reyes P."/>
            <person name="Cevallos-Vallejos M."/>
        </authorList>
    </citation>
    <scope>NUCLEOTIDE SEQUENCE [LARGE SCALE GENOMIC DNA]</scope>
</reference>
<keyword evidence="2" id="KW-1185">Reference proteome</keyword>
<protein>
    <recommendedName>
        <fullName evidence="1">RNase H type-1 domain-containing protein</fullName>
    </recommendedName>
</protein>
<dbReference type="PANTHER" id="PTHR47723">
    <property type="entry name" value="OS05G0353850 PROTEIN"/>
    <property type="match status" value="1"/>
</dbReference>
<feature type="domain" description="RNase H type-1" evidence="1">
    <location>
        <begin position="6"/>
        <end position="123"/>
    </location>
</feature>
<dbReference type="RefSeq" id="XP_027088513.2">
    <property type="nucleotide sequence ID" value="XM_027232712.2"/>
</dbReference>
<dbReference type="InterPro" id="IPR002156">
    <property type="entry name" value="RNaseH_domain"/>
</dbReference>
<dbReference type="OrthoDB" id="1752183at2759"/>
<dbReference type="InterPro" id="IPR044730">
    <property type="entry name" value="RNase_H-like_dom_plant"/>
</dbReference>
<dbReference type="Pfam" id="PF13456">
    <property type="entry name" value="RVT_3"/>
    <property type="match status" value="1"/>
</dbReference>
<dbReference type="GO" id="GO:0004523">
    <property type="term" value="F:RNA-DNA hybrid ribonuclease activity"/>
    <property type="evidence" value="ECO:0007669"/>
    <property type="project" value="InterPro"/>
</dbReference>
<organism evidence="2 3">
    <name type="scientific">Coffea arabica</name>
    <name type="common">Arabian coffee</name>
    <dbReference type="NCBI Taxonomy" id="13443"/>
    <lineage>
        <taxon>Eukaryota</taxon>
        <taxon>Viridiplantae</taxon>
        <taxon>Streptophyta</taxon>
        <taxon>Embryophyta</taxon>
        <taxon>Tracheophyta</taxon>
        <taxon>Spermatophyta</taxon>
        <taxon>Magnoliopsida</taxon>
        <taxon>eudicotyledons</taxon>
        <taxon>Gunneridae</taxon>
        <taxon>Pentapetalae</taxon>
        <taxon>asterids</taxon>
        <taxon>lamiids</taxon>
        <taxon>Gentianales</taxon>
        <taxon>Rubiaceae</taxon>
        <taxon>Ixoroideae</taxon>
        <taxon>Gardenieae complex</taxon>
        <taxon>Bertiereae - Coffeeae clade</taxon>
        <taxon>Coffeeae</taxon>
        <taxon>Coffea</taxon>
    </lineage>
</organism>
<evidence type="ECO:0000313" key="2">
    <source>
        <dbReference type="Proteomes" id="UP001652660"/>
    </source>
</evidence>
<name>A0A6P6UDG1_COFAR</name>
<dbReference type="SUPFAM" id="SSF53098">
    <property type="entry name" value="Ribonuclease H-like"/>
    <property type="match status" value="1"/>
</dbReference>
<dbReference type="Proteomes" id="UP001652660">
    <property type="component" value="Chromosome 9e"/>
</dbReference>
<accession>A0A6P6UDG1</accession>
<dbReference type="CDD" id="cd06222">
    <property type="entry name" value="RNase_H_like"/>
    <property type="match status" value="1"/>
</dbReference>
<dbReference type="GO" id="GO:0003676">
    <property type="term" value="F:nucleic acid binding"/>
    <property type="evidence" value="ECO:0007669"/>
    <property type="project" value="InterPro"/>
</dbReference>
<proteinExistence type="predicted"/>
<gene>
    <name evidence="3" type="primary">LOC113709862</name>
</gene>